<dbReference type="InterPro" id="IPR026881">
    <property type="entry name" value="WYL_dom"/>
</dbReference>
<dbReference type="EMBL" id="JAGWCR010000004">
    <property type="protein sequence ID" value="MBS3648893.1"/>
    <property type="molecule type" value="Genomic_DNA"/>
</dbReference>
<feature type="domain" description="WYL" evidence="1">
    <location>
        <begin position="48"/>
        <end position="103"/>
    </location>
</feature>
<dbReference type="Pfam" id="PF13280">
    <property type="entry name" value="WYL"/>
    <property type="match status" value="1"/>
</dbReference>
<proteinExistence type="predicted"/>
<reference evidence="2" key="1">
    <citation type="submission" date="2021-04" db="EMBL/GenBank/DDBJ databases">
        <title>Pseudaminobacter soli sp. nov., isolated from paddy soil contaminated by heavy metals.</title>
        <authorList>
            <person name="Zhang K."/>
        </authorList>
    </citation>
    <scope>NUCLEOTIDE SEQUENCE</scope>
    <source>
        <strain evidence="2">19-2017</strain>
    </source>
</reference>
<organism evidence="2 3">
    <name type="scientific">Pseudaminobacter soli</name>
    <name type="common">ex Zhang et al. 2022</name>
    <dbReference type="NCBI Taxonomy" id="2831468"/>
    <lineage>
        <taxon>Bacteria</taxon>
        <taxon>Pseudomonadati</taxon>
        <taxon>Pseudomonadota</taxon>
        <taxon>Alphaproteobacteria</taxon>
        <taxon>Hyphomicrobiales</taxon>
        <taxon>Phyllobacteriaceae</taxon>
        <taxon>Pseudaminobacter</taxon>
    </lineage>
</organism>
<evidence type="ECO:0000313" key="3">
    <source>
        <dbReference type="Proteomes" id="UP000680348"/>
    </source>
</evidence>
<evidence type="ECO:0000313" key="2">
    <source>
        <dbReference type="EMBL" id="MBS3648893.1"/>
    </source>
</evidence>
<dbReference type="Proteomes" id="UP000680348">
    <property type="component" value="Unassembled WGS sequence"/>
</dbReference>
<accession>A0A942E0H0</accession>
<dbReference type="RefSeq" id="WP_210320110.1">
    <property type="nucleotide sequence ID" value="NZ_JABVCF010000004.1"/>
</dbReference>
<comment type="caution">
    <text evidence="2">The sequence shown here is derived from an EMBL/GenBank/DDBJ whole genome shotgun (WGS) entry which is preliminary data.</text>
</comment>
<keyword evidence="3" id="KW-1185">Reference proteome</keyword>
<sequence length="250" mass="28141">MDNRPHNCRNRLQAEGKSYPRSGCNACDRRLGQRCPHEPPKAFSMSVEHSIKLTYTNWKGETAERTITPDHIYWGSTEWHPESQWLLRAWDHDKKAFRDFALKDFGHPRSSSSSSTADPELLAAAKATLAYYDSLDRSHDEGEPAILDELAAAVVKAERRGTRNADIRSDSKTIDMSQVRPVGEPLRKADSPTHYVLVTSTGGGPFVKDAAFFIQQGGLSASWSKNWRPVVADSIEHARELAKQMDWTYV</sequence>
<gene>
    <name evidence="2" type="ORF">KEU06_09765</name>
</gene>
<evidence type="ECO:0000259" key="1">
    <source>
        <dbReference type="Pfam" id="PF13280"/>
    </source>
</evidence>
<name>A0A942E0H0_9HYPH</name>
<dbReference type="AlphaFoldDB" id="A0A942E0H0"/>
<protein>
    <recommendedName>
        <fullName evidence="1">WYL domain-containing protein</fullName>
    </recommendedName>
</protein>